<dbReference type="EMBL" id="JAQQWI010000011">
    <property type="protein sequence ID" value="KAK8017233.1"/>
    <property type="molecule type" value="Genomic_DNA"/>
</dbReference>
<sequence>MSPRGSSQPQGQLLDAGHNEALHQSHEPHHPHHHEPQVQPQHQQPKGQSKPGGLHDSEDSATSPELHLACQDLPPNARLVADFLFHFNAQSSQEESKVFTLHLADFNALEANDFCQQLLDTKTHSYDYIPSLYRLTLTMGSPKAVHNKAAYSLIHLIFSASINALQQSTLPASIADAKLQLGHGTSEVGVKQDGTKTTSYKLPDGEIVFDKPSKVISAF</sequence>
<feature type="compositionally biased region" description="Low complexity" evidence="1">
    <location>
        <begin position="37"/>
        <end position="52"/>
    </location>
</feature>
<evidence type="ECO:0000256" key="1">
    <source>
        <dbReference type="SAM" id="MobiDB-lite"/>
    </source>
</evidence>
<keyword evidence="3" id="KW-1185">Reference proteome</keyword>
<accession>A0ABR1RQI0</accession>
<feature type="region of interest" description="Disordered" evidence="1">
    <location>
        <begin position="1"/>
        <end position="64"/>
    </location>
</feature>
<reference evidence="2 3" key="1">
    <citation type="submission" date="2023-01" db="EMBL/GenBank/DDBJ databases">
        <title>Analysis of 21 Apiospora genomes using comparative genomics revels a genus with tremendous synthesis potential of carbohydrate active enzymes and secondary metabolites.</title>
        <authorList>
            <person name="Sorensen T."/>
        </authorList>
    </citation>
    <scope>NUCLEOTIDE SEQUENCE [LARGE SCALE GENOMIC DNA]</scope>
    <source>
        <strain evidence="2 3">CBS 20057</strain>
    </source>
</reference>
<evidence type="ECO:0000313" key="3">
    <source>
        <dbReference type="Proteomes" id="UP001396898"/>
    </source>
</evidence>
<organism evidence="2 3">
    <name type="scientific">Apiospora marii</name>
    <dbReference type="NCBI Taxonomy" id="335849"/>
    <lineage>
        <taxon>Eukaryota</taxon>
        <taxon>Fungi</taxon>
        <taxon>Dikarya</taxon>
        <taxon>Ascomycota</taxon>
        <taxon>Pezizomycotina</taxon>
        <taxon>Sordariomycetes</taxon>
        <taxon>Xylariomycetidae</taxon>
        <taxon>Amphisphaeriales</taxon>
        <taxon>Apiosporaceae</taxon>
        <taxon>Apiospora</taxon>
    </lineage>
</organism>
<feature type="compositionally biased region" description="Basic and acidic residues" evidence="1">
    <location>
        <begin position="17"/>
        <end position="28"/>
    </location>
</feature>
<protein>
    <submittedName>
        <fullName evidence="2">Uncharacterized protein</fullName>
    </submittedName>
</protein>
<dbReference type="Proteomes" id="UP001396898">
    <property type="component" value="Unassembled WGS sequence"/>
</dbReference>
<gene>
    <name evidence="2" type="ORF">PG991_008309</name>
</gene>
<evidence type="ECO:0000313" key="2">
    <source>
        <dbReference type="EMBL" id="KAK8017233.1"/>
    </source>
</evidence>
<name>A0ABR1RQI0_9PEZI</name>
<comment type="caution">
    <text evidence="2">The sequence shown here is derived from an EMBL/GenBank/DDBJ whole genome shotgun (WGS) entry which is preliminary data.</text>
</comment>
<feature type="compositionally biased region" description="Polar residues" evidence="1">
    <location>
        <begin position="1"/>
        <end position="11"/>
    </location>
</feature>
<proteinExistence type="predicted"/>